<evidence type="ECO:0000313" key="3">
    <source>
        <dbReference type="Proteomes" id="UP000297703"/>
    </source>
</evidence>
<organism evidence="2 3">
    <name type="scientific">Platysternon megacephalum</name>
    <name type="common">big-headed turtle</name>
    <dbReference type="NCBI Taxonomy" id="55544"/>
    <lineage>
        <taxon>Eukaryota</taxon>
        <taxon>Metazoa</taxon>
        <taxon>Chordata</taxon>
        <taxon>Craniata</taxon>
        <taxon>Vertebrata</taxon>
        <taxon>Euteleostomi</taxon>
        <taxon>Archelosauria</taxon>
        <taxon>Testudinata</taxon>
        <taxon>Testudines</taxon>
        <taxon>Cryptodira</taxon>
        <taxon>Durocryptodira</taxon>
        <taxon>Testudinoidea</taxon>
        <taxon>Platysternidae</taxon>
        <taxon>Platysternon</taxon>
    </lineage>
</organism>
<feature type="region of interest" description="Disordered" evidence="1">
    <location>
        <begin position="1"/>
        <end position="103"/>
    </location>
</feature>
<keyword evidence="3" id="KW-1185">Reference proteome</keyword>
<evidence type="ECO:0000313" key="2">
    <source>
        <dbReference type="EMBL" id="TFK03577.1"/>
    </source>
</evidence>
<evidence type="ECO:0000256" key="1">
    <source>
        <dbReference type="SAM" id="MobiDB-lite"/>
    </source>
</evidence>
<gene>
    <name evidence="2" type="ORF">DR999_PMT13957</name>
</gene>
<sequence>MMMALSSPPALRSLLQPPLLTHQPFPSISSPRPSHPRQRSPSLHRSQPGPPAHPRHAARGSGLDPPLGSQRGSTNSDAASAHQACGPGDGQCALYSAKHWGGS</sequence>
<dbReference type="AlphaFoldDB" id="A0A4D9E251"/>
<feature type="compositionally biased region" description="Low complexity" evidence="1">
    <location>
        <begin position="1"/>
        <end position="32"/>
    </location>
</feature>
<protein>
    <submittedName>
        <fullName evidence="2">CUGBP Elav-like family member 4-like</fullName>
    </submittedName>
</protein>
<dbReference type="EMBL" id="QXTE01000156">
    <property type="protein sequence ID" value="TFK03577.1"/>
    <property type="molecule type" value="Genomic_DNA"/>
</dbReference>
<dbReference type="Proteomes" id="UP000297703">
    <property type="component" value="Unassembled WGS sequence"/>
</dbReference>
<reference evidence="2 3" key="2">
    <citation type="submission" date="2019-04" db="EMBL/GenBank/DDBJ databases">
        <title>The genome sequence of big-headed turtle.</title>
        <authorList>
            <person name="Gong S."/>
        </authorList>
    </citation>
    <scope>NUCLEOTIDE SEQUENCE [LARGE SCALE GENOMIC DNA]</scope>
    <source>
        <strain evidence="2">DO16091913</strain>
        <tissue evidence="2">Muscle</tissue>
    </source>
</reference>
<proteinExistence type="predicted"/>
<name>A0A4D9E251_9SAUR</name>
<accession>A0A4D9E251</accession>
<comment type="caution">
    <text evidence="2">The sequence shown here is derived from an EMBL/GenBank/DDBJ whole genome shotgun (WGS) entry which is preliminary data.</text>
</comment>
<reference evidence="2 3" key="1">
    <citation type="submission" date="2019-04" db="EMBL/GenBank/DDBJ databases">
        <title>Draft genome of the big-headed turtle Platysternon megacephalum.</title>
        <authorList>
            <person name="Gong S."/>
        </authorList>
    </citation>
    <scope>NUCLEOTIDE SEQUENCE [LARGE SCALE GENOMIC DNA]</scope>
    <source>
        <strain evidence="2">DO16091913</strain>
        <tissue evidence="2">Muscle</tissue>
    </source>
</reference>